<feature type="transmembrane region" description="Helical" evidence="7">
    <location>
        <begin position="377"/>
        <end position="400"/>
    </location>
</feature>
<dbReference type="Gene3D" id="1.20.1250.20">
    <property type="entry name" value="MFS general substrate transporter like domains"/>
    <property type="match status" value="1"/>
</dbReference>
<sequence length="405" mass="41732">MIDHAKNAEIPQASEESRISTSRIWTTAWIVTAVFMLSNSATPLYVQWQTAMGFTNGTLTVIFAAYIIGLLGTLLAAGQLSDRFGRKAVLFPGLLAAVAACALFASADSVGMLLAARLLTGIAVGVIVSAGMAAVVDSGGHSKKQLASLAASMAMVLGAGLGPLLAGMMAQFLTHPVMPVFLVQFIILATAFVVAARLPSRRHPAHEEWKLRFPSVPEHNRLHLALGISAFAPGITSTSFVLSLGPSLLSKLLHVTSPFVAGGTACIMFLAATGIQIVVKRLPVRSLFLLGSAATLLSMICLVSAVIYSAPAFLVLAAISAGAGQGLGQLGGLTLISVHVPAHHRAEANAVLNIGGYVPAALLPIGTGFLIDMTGISLGASMFAAVLAAVSVAGAVFVTVKLHQR</sequence>
<dbReference type="PROSITE" id="PS00216">
    <property type="entry name" value="SUGAR_TRANSPORT_1"/>
    <property type="match status" value="1"/>
</dbReference>
<dbReference type="EMBL" id="JACHXJ010000001">
    <property type="protein sequence ID" value="MBB3126738.1"/>
    <property type="molecule type" value="Genomic_DNA"/>
</dbReference>
<accession>A0A839TMV3</accession>
<evidence type="ECO:0000256" key="2">
    <source>
        <dbReference type="ARBA" id="ARBA00022448"/>
    </source>
</evidence>
<dbReference type="Proteomes" id="UP000517523">
    <property type="component" value="Unassembled WGS sequence"/>
</dbReference>
<gene>
    <name evidence="9" type="ORF">FHS19_001392</name>
</gene>
<dbReference type="PROSITE" id="PS50850">
    <property type="entry name" value="MFS"/>
    <property type="match status" value="1"/>
</dbReference>
<dbReference type="GO" id="GO:0005886">
    <property type="term" value="C:plasma membrane"/>
    <property type="evidence" value="ECO:0007669"/>
    <property type="project" value="UniProtKB-SubCell"/>
</dbReference>
<comment type="caution">
    <text evidence="9">The sequence shown here is derived from an EMBL/GenBank/DDBJ whole genome shotgun (WGS) entry which is preliminary data.</text>
</comment>
<feature type="transmembrane region" description="Helical" evidence="7">
    <location>
        <begin position="181"/>
        <end position="200"/>
    </location>
</feature>
<keyword evidence="6 7" id="KW-0472">Membrane</keyword>
<name>A0A839TMV3_9BACL</name>
<comment type="subcellular location">
    <subcellularLocation>
        <location evidence="1">Cell membrane</location>
        <topology evidence="1">Multi-pass membrane protein</topology>
    </subcellularLocation>
</comment>
<feature type="transmembrane region" description="Helical" evidence="7">
    <location>
        <begin position="221"/>
        <end position="243"/>
    </location>
</feature>
<evidence type="ECO:0000256" key="3">
    <source>
        <dbReference type="ARBA" id="ARBA00022475"/>
    </source>
</evidence>
<evidence type="ECO:0000259" key="8">
    <source>
        <dbReference type="PROSITE" id="PS50850"/>
    </source>
</evidence>
<protein>
    <recommendedName>
        <fullName evidence="8">Major facilitator superfamily (MFS) profile domain-containing protein</fullName>
    </recommendedName>
</protein>
<dbReference type="InterPro" id="IPR020846">
    <property type="entry name" value="MFS_dom"/>
</dbReference>
<feature type="transmembrane region" description="Helical" evidence="7">
    <location>
        <begin position="148"/>
        <end position="169"/>
    </location>
</feature>
<evidence type="ECO:0000256" key="7">
    <source>
        <dbReference type="SAM" id="Phobius"/>
    </source>
</evidence>
<feature type="transmembrane region" description="Helical" evidence="7">
    <location>
        <begin position="89"/>
        <end position="107"/>
    </location>
</feature>
<dbReference type="PANTHER" id="PTHR23517">
    <property type="entry name" value="RESISTANCE PROTEIN MDTM, PUTATIVE-RELATED-RELATED"/>
    <property type="match status" value="1"/>
</dbReference>
<keyword evidence="5 7" id="KW-1133">Transmembrane helix</keyword>
<evidence type="ECO:0000256" key="1">
    <source>
        <dbReference type="ARBA" id="ARBA00004651"/>
    </source>
</evidence>
<evidence type="ECO:0000256" key="5">
    <source>
        <dbReference type="ARBA" id="ARBA00022989"/>
    </source>
</evidence>
<evidence type="ECO:0000313" key="10">
    <source>
        <dbReference type="Proteomes" id="UP000517523"/>
    </source>
</evidence>
<keyword evidence="4 7" id="KW-0812">Transmembrane</keyword>
<evidence type="ECO:0000256" key="4">
    <source>
        <dbReference type="ARBA" id="ARBA00022692"/>
    </source>
</evidence>
<dbReference type="SUPFAM" id="SSF103473">
    <property type="entry name" value="MFS general substrate transporter"/>
    <property type="match status" value="1"/>
</dbReference>
<dbReference type="Pfam" id="PF07690">
    <property type="entry name" value="MFS_1"/>
    <property type="match status" value="1"/>
</dbReference>
<evidence type="ECO:0000313" key="9">
    <source>
        <dbReference type="EMBL" id="MBB3126738.1"/>
    </source>
</evidence>
<dbReference type="GO" id="GO:0022857">
    <property type="term" value="F:transmembrane transporter activity"/>
    <property type="evidence" value="ECO:0007669"/>
    <property type="project" value="InterPro"/>
</dbReference>
<feature type="transmembrane region" description="Helical" evidence="7">
    <location>
        <begin position="287"/>
        <end position="308"/>
    </location>
</feature>
<dbReference type="AlphaFoldDB" id="A0A839TMV3"/>
<reference evidence="9 10" key="1">
    <citation type="submission" date="2020-08" db="EMBL/GenBank/DDBJ databases">
        <title>Genomic Encyclopedia of Type Strains, Phase III (KMG-III): the genomes of soil and plant-associated and newly described type strains.</title>
        <authorList>
            <person name="Whitman W."/>
        </authorList>
    </citation>
    <scope>NUCLEOTIDE SEQUENCE [LARGE SCALE GENOMIC DNA]</scope>
    <source>
        <strain evidence="9 10">CECT 5831</strain>
    </source>
</reference>
<dbReference type="InterPro" id="IPR005829">
    <property type="entry name" value="Sugar_transporter_CS"/>
</dbReference>
<dbReference type="InterPro" id="IPR050171">
    <property type="entry name" value="MFS_Transporters"/>
</dbReference>
<organism evidence="9 10">
    <name type="scientific">Paenibacillus rhizosphaerae</name>
    <dbReference type="NCBI Taxonomy" id="297318"/>
    <lineage>
        <taxon>Bacteria</taxon>
        <taxon>Bacillati</taxon>
        <taxon>Bacillota</taxon>
        <taxon>Bacilli</taxon>
        <taxon>Bacillales</taxon>
        <taxon>Paenibacillaceae</taxon>
        <taxon>Paenibacillus</taxon>
    </lineage>
</organism>
<proteinExistence type="predicted"/>
<dbReference type="InterPro" id="IPR036259">
    <property type="entry name" value="MFS_trans_sf"/>
</dbReference>
<feature type="transmembrane region" description="Helical" evidence="7">
    <location>
        <begin position="350"/>
        <end position="371"/>
    </location>
</feature>
<keyword evidence="2" id="KW-0813">Transport</keyword>
<feature type="transmembrane region" description="Helical" evidence="7">
    <location>
        <begin position="255"/>
        <end position="275"/>
    </location>
</feature>
<feature type="domain" description="Major facilitator superfamily (MFS) profile" evidence="8">
    <location>
        <begin position="1"/>
        <end position="405"/>
    </location>
</feature>
<dbReference type="RefSeq" id="WP_183580434.1">
    <property type="nucleotide sequence ID" value="NZ_JACHXJ010000001.1"/>
</dbReference>
<dbReference type="CDD" id="cd06174">
    <property type="entry name" value="MFS"/>
    <property type="match status" value="1"/>
</dbReference>
<feature type="transmembrane region" description="Helical" evidence="7">
    <location>
        <begin position="58"/>
        <end position="77"/>
    </location>
</feature>
<keyword evidence="3" id="KW-1003">Cell membrane</keyword>
<evidence type="ECO:0000256" key="6">
    <source>
        <dbReference type="ARBA" id="ARBA00023136"/>
    </source>
</evidence>
<feature type="transmembrane region" description="Helical" evidence="7">
    <location>
        <begin position="113"/>
        <end position="136"/>
    </location>
</feature>
<dbReference type="InterPro" id="IPR011701">
    <property type="entry name" value="MFS"/>
</dbReference>
<dbReference type="PANTHER" id="PTHR23517:SF13">
    <property type="entry name" value="MAJOR FACILITATOR SUPERFAMILY MFS_1"/>
    <property type="match status" value="1"/>
</dbReference>
<feature type="transmembrane region" description="Helical" evidence="7">
    <location>
        <begin position="24"/>
        <end position="46"/>
    </location>
</feature>
<feature type="transmembrane region" description="Helical" evidence="7">
    <location>
        <begin position="314"/>
        <end position="338"/>
    </location>
</feature>